<reference evidence="2 3" key="1">
    <citation type="submission" date="2019-11" db="EMBL/GenBank/DDBJ databases">
        <title>Genome sequences of 17 halophilic strains isolated from different environments.</title>
        <authorList>
            <person name="Furrow R.E."/>
        </authorList>
    </citation>
    <scope>NUCLEOTIDE SEQUENCE [LARGE SCALE GENOMIC DNA]</scope>
    <source>
        <strain evidence="2 3">22511_23_Filter</strain>
    </source>
</reference>
<keyword evidence="1" id="KW-0732">Signal</keyword>
<evidence type="ECO:0000313" key="2">
    <source>
        <dbReference type="EMBL" id="MYL18687.1"/>
    </source>
</evidence>
<evidence type="ECO:0000256" key="1">
    <source>
        <dbReference type="SAM" id="SignalP"/>
    </source>
</evidence>
<dbReference type="AlphaFoldDB" id="A0A845DX98"/>
<dbReference type="RefSeq" id="WP_160835139.1">
    <property type="nucleotide sequence ID" value="NZ_WMET01000001.1"/>
</dbReference>
<sequence>MKKTWGWTTALLLTAVLYAQPAEAAVDAAWKAPEIEKPNLNEIRLLGTDEWEFTEEREPNNTFTQSNNISPDDIVTGTFTDKDKDVYKLTIDGDDEVNLILSLGTDEETKMELNVTVYDEKQNKVEAYVEDAGEFGYFGDYYLQPGTYYLEASDLKNRNNGERYYLFPYIYEEEPYIERIAGKDRYETSAFIAARSSGGMAVEHVVLATGQDFPDALAGSPLASMYAAPILLTKQNALPEITKSALQVLNTKSVTILGGTGAVSKQAEKTLKQMGIQVDRIAGRDRYATAAAIADELPPTDEVVIASGRTFPDALAVGPVASMYLMPILLTEKDSLPKATGEVLKSYDTSFVIGGTGAVGSNVFKQLPDPDRISGQNRYATSVAVADYFDLDPFQVTIASGGHFADALSGSVLSYGTPLLLTPKTKLDPSVKAYMKQNDTFMFTILGGPGAVSEKVEDDIWDLFE</sequence>
<dbReference type="Pfam" id="PF04122">
    <property type="entry name" value="CW_binding_2"/>
    <property type="match status" value="3"/>
</dbReference>
<comment type="caution">
    <text evidence="2">The sequence shown here is derived from an EMBL/GenBank/DDBJ whole genome shotgun (WGS) entry which is preliminary data.</text>
</comment>
<dbReference type="PANTHER" id="PTHR30032">
    <property type="entry name" value="N-ACETYLMURAMOYL-L-ALANINE AMIDASE-RELATED"/>
    <property type="match status" value="1"/>
</dbReference>
<dbReference type="EMBL" id="WMET01000001">
    <property type="protein sequence ID" value="MYL18687.1"/>
    <property type="molecule type" value="Genomic_DNA"/>
</dbReference>
<name>A0A845DX98_9BACI</name>
<dbReference type="Proteomes" id="UP000460949">
    <property type="component" value="Unassembled WGS sequence"/>
</dbReference>
<dbReference type="Gene3D" id="3.40.50.12090">
    <property type="match status" value="2"/>
</dbReference>
<evidence type="ECO:0008006" key="4">
    <source>
        <dbReference type="Google" id="ProtNLM"/>
    </source>
</evidence>
<proteinExistence type="predicted"/>
<feature type="signal peptide" evidence="1">
    <location>
        <begin position="1"/>
        <end position="24"/>
    </location>
</feature>
<organism evidence="2 3">
    <name type="scientific">Halobacillus litoralis</name>
    <dbReference type="NCBI Taxonomy" id="45668"/>
    <lineage>
        <taxon>Bacteria</taxon>
        <taxon>Bacillati</taxon>
        <taxon>Bacillota</taxon>
        <taxon>Bacilli</taxon>
        <taxon>Bacillales</taxon>
        <taxon>Bacillaceae</taxon>
        <taxon>Halobacillus</taxon>
    </lineage>
</organism>
<dbReference type="InterPro" id="IPR007253">
    <property type="entry name" value="Cell_wall-bd_2"/>
</dbReference>
<dbReference type="Gene3D" id="2.60.120.380">
    <property type="match status" value="1"/>
</dbReference>
<dbReference type="PANTHER" id="PTHR30032:SF8">
    <property type="entry name" value="GERMINATION-SPECIFIC N-ACETYLMURAMOYL-L-ALANINE AMIDASE"/>
    <property type="match status" value="1"/>
</dbReference>
<feature type="chain" id="PRO_5032711176" description="Cell wall-binding repeat-containing protein" evidence="1">
    <location>
        <begin position="25"/>
        <end position="465"/>
    </location>
</feature>
<protein>
    <recommendedName>
        <fullName evidence="4">Cell wall-binding repeat-containing protein</fullName>
    </recommendedName>
</protein>
<dbReference type="InterPro" id="IPR051922">
    <property type="entry name" value="Bact_Sporulation_Assoc"/>
</dbReference>
<gene>
    <name evidence="2" type="ORF">GLW04_02230</name>
</gene>
<dbReference type="SUPFAM" id="SSF89260">
    <property type="entry name" value="Collagen-binding domain"/>
    <property type="match status" value="1"/>
</dbReference>
<accession>A0A845DX98</accession>
<evidence type="ECO:0000313" key="3">
    <source>
        <dbReference type="Proteomes" id="UP000460949"/>
    </source>
</evidence>